<gene>
    <name evidence="2" type="ORF">M9Y10_011268</name>
</gene>
<dbReference type="InterPro" id="IPR036427">
    <property type="entry name" value="Bromodomain-like_sf"/>
</dbReference>
<accession>A0ABR2IIZ4</accession>
<dbReference type="Proteomes" id="UP001470230">
    <property type="component" value="Unassembled WGS sequence"/>
</dbReference>
<dbReference type="EMBL" id="JAPFFF010000017">
    <property type="protein sequence ID" value="KAK8863582.1"/>
    <property type="molecule type" value="Genomic_DNA"/>
</dbReference>
<evidence type="ECO:0000256" key="1">
    <source>
        <dbReference type="ARBA" id="ARBA00023117"/>
    </source>
</evidence>
<name>A0ABR2IIZ4_9EUKA</name>
<evidence type="ECO:0000313" key="3">
    <source>
        <dbReference type="Proteomes" id="UP001470230"/>
    </source>
</evidence>
<dbReference type="SUPFAM" id="SSF47370">
    <property type="entry name" value="Bromodomain"/>
    <property type="match status" value="1"/>
</dbReference>
<keyword evidence="1" id="KW-0103">Bromodomain</keyword>
<sequence>MNQQVLLKCQEMMIKLEMRPLYQYFLNNPDKKHKNTLNLSQIKNKLILNQYQTKEDWLNDLTTFFKRFLNKKKATSIQKRAAQTILDYINRKSKQMQCLETDDWISVFIHTYQEFANLIGEAPDKLNISDQARPMQITGSTIELSEQELIKMRNQLENDLNDKDKKLVAQLIISLEDDIAFDGKSVDFDLAKLKNDTLLAIRTFLNSHKSPSLSKTSSKVLQLFD</sequence>
<keyword evidence="3" id="KW-1185">Reference proteome</keyword>
<organism evidence="2 3">
    <name type="scientific">Tritrichomonas musculus</name>
    <dbReference type="NCBI Taxonomy" id="1915356"/>
    <lineage>
        <taxon>Eukaryota</taxon>
        <taxon>Metamonada</taxon>
        <taxon>Parabasalia</taxon>
        <taxon>Tritrichomonadida</taxon>
        <taxon>Tritrichomonadidae</taxon>
        <taxon>Tritrichomonas</taxon>
    </lineage>
</organism>
<reference evidence="2 3" key="1">
    <citation type="submission" date="2024-04" db="EMBL/GenBank/DDBJ databases">
        <title>Tritrichomonas musculus Genome.</title>
        <authorList>
            <person name="Alves-Ferreira E."/>
            <person name="Grigg M."/>
            <person name="Lorenzi H."/>
            <person name="Galac M."/>
        </authorList>
    </citation>
    <scope>NUCLEOTIDE SEQUENCE [LARGE SCALE GENOMIC DNA]</scope>
    <source>
        <strain evidence="2 3">EAF2021</strain>
    </source>
</reference>
<evidence type="ECO:0000313" key="2">
    <source>
        <dbReference type="EMBL" id="KAK8863582.1"/>
    </source>
</evidence>
<protein>
    <submittedName>
        <fullName evidence="2">Transcriptional activator spt7</fullName>
    </submittedName>
</protein>
<comment type="caution">
    <text evidence="2">The sequence shown here is derived from an EMBL/GenBank/DDBJ whole genome shotgun (WGS) entry which is preliminary data.</text>
</comment>
<proteinExistence type="predicted"/>